<dbReference type="InterPro" id="IPR016181">
    <property type="entry name" value="Acyl_CoA_acyltransferase"/>
</dbReference>
<comment type="similarity">
    <text evidence="1">Belongs to the NATD1 family.</text>
</comment>
<dbReference type="InterPro" id="IPR031165">
    <property type="entry name" value="GNAT_YJDJ"/>
</dbReference>
<evidence type="ECO:0000313" key="6">
    <source>
        <dbReference type="Proteomes" id="UP001152747"/>
    </source>
</evidence>
<comment type="caution">
    <text evidence="5">The sequence shown here is derived from an EMBL/GenBank/DDBJ whole genome shotgun (WGS) entry which is preliminary data.</text>
</comment>
<evidence type="ECO:0000256" key="3">
    <source>
        <dbReference type="ARBA" id="ARBA00031876"/>
    </source>
</evidence>
<name>A0A9P1IHU7_9PELO</name>
<dbReference type="AlphaFoldDB" id="A0A9P1IHU7"/>
<evidence type="ECO:0000256" key="1">
    <source>
        <dbReference type="ARBA" id="ARBA00006233"/>
    </source>
</evidence>
<keyword evidence="6" id="KW-1185">Reference proteome</keyword>
<evidence type="ECO:0000256" key="2">
    <source>
        <dbReference type="ARBA" id="ARBA00020243"/>
    </source>
</evidence>
<dbReference type="PANTHER" id="PTHR31435:SF9">
    <property type="entry name" value="PROTEIN NATD1"/>
    <property type="match status" value="1"/>
</dbReference>
<feature type="domain" description="N-acetyltransferase" evidence="4">
    <location>
        <begin position="7"/>
        <end position="97"/>
    </location>
</feature>
<dbReference type="OrthoDB" id="74247at2759"/>
<proteinExistence type="inferred from homology"/>
<dbReference type="PROSITE" id="PS51729">
    <property type="entry name" value="GNAT_YJDJ"/>
    <property type="match status" value="1"/>
</dbReference>
<sequence>MAAYRIEHCKKAAEFFIKFNTGSKAYLQYHNDDKNRILDFQHTVTPQDQQGKGIAKLLVKEGLKYAAENDYSVRPSCWYVAKYLDSEGATEEEKKVDIRHKI</sequence>
<dbReference type="Gene3D" id="3.40.630.30">
    <property type="match status" value="1"/>
</dbReference>
<organism evidence="5 6">
    <name type="scientific">Caenorhabditis angaria</name>
    <dbReference type="NCBI Taxonomy" id="860376"/>
    <lineage>
        <taxon>Eukaryota</taxon>
        <taxon>Metazoa</taxon>
        <taxon>Ecdysozoa</taxon>
        <taxon>Nematoda</taxon>
        <taxon>Chromadorea</taxon>
        <taxon>Rhabditida</taxon>
        <taxon>Rhabditina</taxon>
        <taxon>Rhabditomorpha</taxon>
        <taxon>Rhabditoidea</taxon>
        <taxon>Rhabditidae</taxon>
        <taxon>Peloderinae</taxon>
        <taxon>Caenorhabditis</taxon>
    </lineage>
</organism>
<dbReference type="InterPro" id="IPR045057">
    <property type="entry name" value="Gcn5-rel_NAT"/>
</dbReference>
<dbReference type="Pfam" id="PF14542">
    <property type="entry name" value="Acetyltransf_CG"/>
    <property type="match status" value="1"/>
</dbReference>
<reference evidence="5" key="1">
    <citation type="submission" date="2022-11" db="EMBL/GenBank/DDBJ databases">
        <authorList>
            <person name="Kikuchi T."/>
        </authorList>
    </citation>
    <scope>NUCLEOTIDE SEQUENCE</scope>
    <source>
        <strain evidence="5">PS1010</strain>
    </source>
</reference>
<dbReference type="EMBL" id="CANHGI010000003">
    <property type="protein sequence ID" value="CAI5445724.1"/>
    <property type="molecule type" value="Genomic_DNA"/>
</dbReference>
<evidence type="ECO:0000259" key="4">
    <source>
        <dbReference type="PROSITE" id="PS51729"/>
    </source>
</evidence>
<dbReference type="SUPFAM" id="SSF55729">
    <property type="entry name" value="Acyl-CoA N-acyltransferases (Nat)"/>
    <property type="match status" value="1"/>
</dbReference>
<dbReference type="PANTHER" id="PTHR31435">
    <property type="entry name" value="PROTEIN NATD1"/>
    <property type="match status" value="1"/>
</dbReference>
<gene>
    <name evidence="5" type="ORF">CAMP_LOCUS8361</name>
</gene>
<protein>
    <recommendedName>
        <fullName evidence="2">Protein NATD1</fullName>
    </recommendedName>
    <alternativeName>
        <fullName evidence="3">N-acetyltransferase domain-containing protein 1</fullName>
    </alternativeName>
</protein>
<accession>A0A9P1IHU7</accession>
<dbReference type="FunFam" id="3.40.630.30:FF:000106">
    <property type="entry name" value="Acetyltransferase At1g77540"/>
    <property type="match status" value="1"/>
</dbReference>
<evidence type="ECO:0000313" key="5">
    <source>
        <dbReference type="EMBL" id="CAI5445724.1"/>
    </source>
</evidence>
<dbReference type="Proteomes" id="UP001152747">
    <property type="component" value="Unassembled WGS sequence"/>
</dbReference>